<dbReference type="AlphaFoldDB" id="A0A4C1SWV7"/>
<protein>
    <submittedName>
        <fullName evidence="2">Uncharacterized protein</fullName>
    </submittedName>
</protein>
<dbReference type="EMBL" id="BGZK01000023">
    <property type="protein sequence ID" value="GBP06669.1"/>
    <property type="molecule type" value="Genomic_DNA"/>
</dbReference>
<comment type="caution">
    <text evidence="2">The sequence shown here is derived from an EMBL/GenBank/DDBJ whole genome shotgun (WGS) entry which is preliminary data.</text>
</comment>
<keyword evidence="3" id="KW-1185">Reference proteome</keyword>
<feature type="compositionally biased region" description="Basic and acidic residues" evidence="1">
    <location>
        <begin position="110"/>
        <end position="139"/>
    </location>
</feature>
<name>A0A4C1SWV7_EUMVA</name>
<reference evidence="2 3" key="1">
    <citation type="journal article" date="2019" name="Commun. Biol.">
        <title>The bagworm genome reveals a unique fibroin gene that provides high tensile strength.</title>
        <authorList>
            <person name="Kono N."/>
            <person name="Nakamura H."/>
            <person name="Ohtoshi R."/>
            <person name="Tomita M."/>
            <person name="Numata K."/>
            <person name="Arakawa K."/>
        </authorList>
    </citation>
    <scope>NUCLEOTIDE SEQUENCE [LARGE SCALE GENOMIC DNA]</scope>
</reference>
<proteinExistence type="predicted"/>
<accession>A0A4C1SWV7</accession>
<evidence type="ECO:0000313" key="3">
    <source>
        <dbReference type="Proteomes" id="UP000299102"/>
    </source>
</evidence>
<evidence type="ECO:0000256" key="1">
    <source>
        <dbReference type="SAM" id="MobiDB-lite"/>
    </source>
</evidence>
<sequence length="164" mass="18630">MKRNRSFARTSTVSHAVDTIRLGAQARLDCVTDDRAAGASSSEDELNERARPSGRWLIYTSEVAEKDSSDVIENQPYNYRIVRRTPASRQPSNRTCRYLKHKILTAAATRERQRRIDKSYRPLNTNHKEDHLLKGDKSHGKSHNSRAAERGVAPLISARAVYKN</sequence>
<feature type="region of interest" description="Disordered" evidence="1">
    <location>
        <begin position="110"/>
        <end position="152"/>
    </location>
</feature>
<dbReference type="Proteomes" id="UP000299102">
    <property type="component" value="Unassembled WGS sequence"/>
</dbReference>
<evidence type="ECO:0000313" key="2">
    <source>
        <dbReference type="EMBL" id="GBP06669.1"/>
    </source>
</evidence>
<organism evidence="2 3">
    <name type="scientific">Eumeta variegata</name>
    <name type="common">Bagworm moth</name>
    <name type="synonym">Eumeta japonica</name>
    <dbReference type="NCBI Taxonomy" id="151549"/>
    <lineage>
        <taxon>Eukaryota</taxon>
        <taxon>Metazoa</taxon>
        <taxon>Ecdysozoa</taxon>
        <taxon>Arthropoda</taxon>
        <taxon>Hexapoda</taxon>
        <taxon>Insecta</taxon>
        <taxon>Pterygota</taxon>
        <taxon>Neoptera</taxon>
        <taxon>Endopterygota</taxon>
        <taxon>Lepidoptera</taxon>
        <taxon>Glossata</taxon>
        <taxon>Ditrysia</taxon>
        <taxon>Tineoidea</taxon>
        <taxon>Psychidae</taxon>
        <taxon>Oiketicinae</taxon>
        <taxon>Eumeta</taxon>
    </lineage>
</organism>
<gene>
    <name evidence="2" type="ORF">EVAR_92628_1</name>
</gene>